<comment type="caution">
    <text evidence="2">The sequence shown here is derived from an EMBL/GenBank/DDBJ whole genome shotgun (WGS) entry which is preliminary data.</text>
</comment>
<dbReference type="AlphaFoldDB" id="A0A4R6URZ3"/>
<keyword evidence="3" id="KW-1185">Reference proteome</keyword>
<proteinExistence type="predicted"/>
<dbReference type="RefSeq" id="WP_133588505.1">
    <property type="nucleotide sequence ID" value="NZ_CP037953.1"/>
</dbReference>
<name>A0A4R6URZ3_9GAMM</name>
<sequence>MESENGFEPICECLARQLLSSERAICPNRSAQQGDRNCHFGKNSMAQKWIANAKFEFGEYADEGAEKEKIRADGSEKGFKRSKNEKNVKKNPFFARKPCPKFHQIKKSCIYSAP</sequence>
<evidence type="ECO:0000313" key="2">
    <source>
        <dbReference type="EMBL" id="TDQ49841.1"/>
    </source>
</evidence>
<organism evidence="2 3">
    <name type="scientific">Permianibacter aggregans</name>
    <dbReference type="NCBI Taxonomy" id="1510150"/>
    <lineage>
        <taxon>Bacteria</taxon>
        <taxon>Pseudomonadati</taxon>
        <taxon>Pseudomonadota</taxon>
        <taxon>Gammaproteobacteria</taxon>
        <taxon>Pseudomonadales</taxon>
        <taxon>Pseudomonadaceae</taxon>
        <taxon>Permianibacter</taxon>
    </lineage>
</organism>
<feature type="region of interest" description="Disordered" evidence="1">
    <location>
        <begin position="72"/>
        <end position="91"/>
    </location>
</feature>
<evidence type="ECO:0000313" key="3">
    <source>
        <dbReference type="Proteomes" id="UP000295375"/>
    </source>
</evidence>
<gene>
    <name evidence="2" type="ORF">EV696_103214</name>
</gene>
<evidence type="ECO:0000256" key="1">
    <source>
        <dbReference type="SAM" id="MobiDB-lite"/>
    </source>
</evidence>
<reference evidence="2 3" key="1">
    <citation type="submission" date="2019-03" db="EMBL/GenBank/DDBJ databases">
        <title>Genomic Encyclopedia of Type Strains, Phase IV (KMG-IV): sequencing the most valuable type-strain genomes for metagenomic binning, comparative biology and taxonomic classification.</title>
        <authorList>
            <person name="Goeker M."/>
        </authorList>
    </citation>
    <scope>NUCLEOTIDE SEQUENCE [LARGE SCALE GENOMIC DNA]</scope>
    <source>
        <strain evidence="2 3">DSM 103792</strain>
    </source>
</reference>
<feature type="compositionally biased region" description="Basic and acidic residues" evidence="1">
    <location>
        <begin position="72"/>
        <end position="88"/>
    </location>
</feature>
<protein>
    <submittedName>
        <fullName evidence="2">Uncharacterized protein</fullName>
    </submittedName>
</protein>
<dbReference type="EMBL" id="SNYM01000003">
    <property type="protein sequence ID" value="TDQ49841.1"/>
    <property type="molecule type" value="Genomic_DNA"/>
</dbReference>
<accession>A0A4R6URZ3</accession>
<dbReference type="Proteomes" id="UP000295375">
    <property type="component" value="Unassembled WGS sequence"/>
</dbReference>